<dbReference type="AlphaFoldDB" id="A0A7R6SYX1"/>
<keyword evidence="2" id="KW-1185">Reference proteome</keyword>
<dbReference type="Proteomes" id="UP000595564">
    <property type="component" value="Chromosome"/>
</dbReference>
<dbReference type="InterPro" id="IPR007553">
    <property type="entry name" value="2-thiour_desulf"/>
</dbReference>
<evidence type="ECO:0000313" key="2">
    <source>
        <dbReference type="Proteomes" id="UP000595564"/>
    </source>
</evidence>
<evidence type="ECO:0000313" key="1">
    <source>
        <dbReference type="EMBL" id="BBB33115.1"/>
    </source>
</evidence>
<gene>
    <name evidence="1" type="ORF">TTHT_1627</name>
</gene>
<dbReference type="Pfam" id="PF04463">
    <property type="entry name" value="2-thiour_desulf"/>
    <property type="match status" value="1"/>
</dbReference>
<reference evidence="1 2" key="1">
    <citation type="journal article" date="2012" name="Extremophiles">
        <title>Thermotomaculum hydrothermale gen. nov., sp. nov., a novel heterotrophic thermophile within the phylum Acidobacteria from a deep-sea hydrothermal vent chimney in the Southern Okinawa Trough.</title>
        <authorList>
            <person name="Izumi H."/>
            <person name="Nunoura T."/>
            <person name="Miyazaki M."/>
            <person name="Mino S."/>
            <person name="Toki T."/>
            <person name="Takai K."/>
            <person name="Sako Y."/>
            <person name="Sawabe T."/>
            <person name="Nakagawa S."/>
        </authorList>
    </citation>
    <scope>NUCLEOTIDE SEQUENCE [LARGE SCALE GENOMIC DNA]</scope>
    <source>
        <strain evidence="1 2">AC55</strain>
    </source>
</reference>
<organism evidence="1 2">
    <name type="scientific">Thermotomaculum hydrothermale</name>
    <dbReference type="NCBI Taxonomy" id="981385"/>
    <lineage>
        <taxon>Bacteria</taxon>
        <taxon>Pseudomonadati</taxon>
        <taxon>Acidobacteriota</taxon>
        <taxon>Holophagae</taxon>
        <taxon>Thermotomaculales</taxon>
        <taxon>Thermotomaculaceae</taxon>
        <taxon>Thermotomaculum</taxon>
    </lineage>
</organism>
<evidence type="ECO:0008006" key="3">
    <source>
        <dbReference type="Google" id="ProtNLM"/>
    </source>
</evidence>
<dbReference type="PANTHER" id="PTHR30087">
    <property type="entry name" value="INNER MEMBRANE PROTEIN"/>
    <property type="match status" value="1"/>
</dbReference>
<name>A0A7R6SYX1_9BACT</name>
<proteinExistence type="predicted"/>
<protein>
    <recommendedName>
        <fullName evidence="3">DUF523 domain-containing protein</fullName>
    </recommendedName>
</protein>
<dbReference type="EMBL" id="AP017470">
    <property type="protein sequence ID" value="BBB33115.1"/>
    <property type="molecule type" value="Genomic_DNA"/>
</dbReference>
<accession>A0A7R6SYX1</accession>
<sequence length="138" mass="15213">MSACLCGVRCRYNGKILEKRDLPVNLENVILICPETLAGLRIPRTPSFFDNEKTGEGVLDGETKVVSIDGEDRTEEFLKGSKKALEIARKYGVKKAYLKERSPSCGVNTVYVNNKRTNGMGVTAALFEREGIEVIGVN</sequence>
<dbReference type="PANTHER" id="PTHR30087:SF1">
    <property type="entry name" value="HYPOTHETICAL CYTOSOLIC PROTEIN"/>
    <property type="match status" value="1"/>
</dbReference>
<dbReference type="KEGG" id="thyd:TTHT_1627"/>